<dbReference type="OrthoDB" id="424753at2759"/>
<dbReference type="InterPro" id="IPR001300">
    <property type="entry name" value="Peptidase_C2_calpain_cat"/>
</dbReference>
<keyword evidence="4" id="KW-0788">Thiol protease</keyword>
<evidence type="ECO:0000313" key="8">
    <source>
        <dbReference type="EMBL" id="VFQ85159.1"/>
    </source>
</evidence>
<evidence type="ECO:0000256" key="2">
    <source>
        <dbReference type="ARBA" id="ARBA00022670"/>
    </source>
</evidence>
<dbReference type="PANTHER" id="PTHR10183:SF379">
    <property type="entry name" value="CALPAIN-5"/>
    <property type="match status" value="1"/>
</dbReference>
<keyword evidence="6" id="KW-0812">Transmembrane</keyword>
<dbReference type="PANTHER" id="PTHR10183">
    <property type="entry name" value="CALPAIN"/>
    <property type="match status" value="1"/>
</dbReference>
<dbReference type="GO" id="GO:0006508">
    <property type="term" value="P:proteolysis"/>
    <property type="evidence" value="ECO:0007669"/>
    <property type="project" value="UniProtKB-KW"/>
</dbReference>
<dbReference type="GO" id="GO:0004198">
    <property type="term" value="F:calcium-dependent cysteine-type endopeptidase activity"/>
    <property type="evidence" value="ECO:0007669"/>
    <property type="project" value="InterPro"/>
</dbReference>
<comment type="caution">
    <text evidence="5">Lacks conserved residue(s) required for the propagation of feature annotation.</text>
</comment>
<dbReference type="AlphaFoldDB" id="A0A484M9C0"/>
<keyword evidence="9" id="KW-1185">Reference proteome</keyword>
<keyword evidence="2" id="KW-0645">Protease</keyword>
<gene>
    <name evidence="8" type="ORF">CCAM_LOCUS26935</name>
</gene>
<dbReference type="Pfam" id="PF00648">
    <property type="entry name" value="Peptidase_C2"/>
    <property type="match status" value="1"/>
</dbReference>
<dbReference type="InterPro" id="IPR022684">
    <property type="entry name" value="Calpain_cysteine_protease"/>
</dbReference>
<protein>
    <recommendedName>
        <fullName evidence="7">Calpain catalytic domain-containing protein</fullName>
    </recommendedName>
</protein>
<reference evidence="8 9" key="1">
    <citation type="submission" date="2018-04" db="EMBL/GenBank/DDBJ databases">
        <authorList>
            <person name="Vogel A."/>
        </authorList>
    </citation>
    <scope>NUCLEOTIDE SEQUENCE [LARGE SCALE GENOMIC DNA]</scope>
</reference>
<evidence type="ECO:0000256" key="4">
    <source>
        <dbReference type="ARBA" id="ARBA00022807"/>
    </source>
</evidence>
<accession>A0A484M9C0</accession>
<organism evidence="8 9">
    <name type="scientific">Cuscuta campestris</name>
    <dbReference type="NCBI Taxonomy" id="132261"/>
    <lineage>
        <taxon>Eukaryota</taxon>
        <taxon>Viridiplantae</taxon>
        <taxon>Streptophyta</taxon>
        <taxon>Embryophyta</taxon>
        <taxon>Tracheophyta</taxon>
        <taxon>Spermatophyta</taxon>
        <taxon>Magnoliopsida</taxon>
        <taxon>eudicotyledons</taxon>
        <taxon>Gunneridae</taxon>
        <taxon>Pentapetalae</taxon>
        <taxon>asterids</taxon>
        <taxon>lamiids</taxon>
        <taxon>Solanales</taxon>
        <taxon>Convolvulaceae</taxon>
        <taxon>Cuscuteae</taxon>
        <taxon>Cuscuta</taxon>
        <taxon>Cuscuta subgen. Grammica</taxon>
        <taxon>Cuscuta sect. Cleistogrammica</taxon>
    </lineage>
</organism>
<evidence type="ECO:0000256" key="3">
    <source>
        <dbReference type="ARBA" id="ARBA00022801"/>
    </source>
</evidence>
<dbReference type="SUPFAM" id="SSF54001">
    <property type="entry name" value="Cysteine proteinases"/>
    <property type="match status" value="1"/>
</dbReference>
<keyword evidence="6" id="KW-1133">Transmembrane helix</keyword>
<proteinExistence type="inferred from homology"/>
<evidence type="ECO:0000256" key="1">
    <source>
        <dbReference type="ARBA" id="ARBA00007623"/>
    </source>
</evidence>
<evidence type="ECO:0000313" key="9">
    <source>
        <dbReference type="Proteomes" id="UP000595140"/>
    </source>
</evidence>
<keyword evidence="3" id="KW-0378">Hydrolase</keyword>
<feature type="domain" description="Calpain catalytic" evidence="7">
    <location>
        <begin position="14"/>
        <end position="79"/>
    </location>
</feature>
<evidence type="ECO:0000256" key="5">
    <source>
        <dbReference type="PROSITE-ProRule" id="PRU00239"/>
    </source>
</evidence>
<sequence length="154" mass="16409">MAVKEALLARGESQFTDQEFPPSDRSLFPDNPPSKLQVVAAWMRPIEIVEENQLVSGPCLFSGAANSSDVCQVIFTIFWPNFGSISPFYFASLKIYPPFAGAAVSAITLVVAFGFAVSRPCLTLETRNALSGTYSAAQRSASSAALLVGDPAVI</sequence>
<dbReference type="PROSITE" id="PS50203">
    <property type="entry name" value="CALPAIN_CAT"/>
    <property type="match status" value="1"/>
</dbReference>
<dbReference type="InterPro" id="IPR038765">
    <property type="entry name" value="Papain-like_cys_pep_sf"/>
</dbReference>
<name>A0A484M9C0_9ASTE</name>
<dbReference type="Proteomes" id="UP000595140">
    <property type="component" value="Unassembled WGS sequence"/>
</dbReference>
<evidence type="ECO:0000259" key="7">
    <source>
        <dbReference type="PROSITE" id="PS50203"/>
    </source>
</evidence>
<feature type="transmembrane region" description="Helical" evidence="6">
    <location>
        <begin position="95"/>
        <end position="117"/>
    </location>
</feature>
<comment type="similarity">
    <text evidence="1">Belongs to the peptidase C2 family.</text>
</comment>
<dbReference type="EMBL" id="OOIL02002862">
    <property type="protein sequence ID" value="VFQ85159.1"/>
    <property type="molecule type" value="Genomic_DNA"/>
</dbReference>
<evidence type="ECO:0000256" key="6">
    <source>
        <dbReference type="SAM" id="Phobius"/>
    </source>
</evidence>
<keyword evidence="6" id="KW-0472">Membrane</keyword>